<protein>
    <submittedName>
        <fullName evidence="2">Uncharacterized protein</fullName>
    </submittedName>
</protein>
<evidence type="ECO:0000313" key="3">
    <source>
        <dbReference type="Proteomes" id="UP000820818"/>
    </source>
</evidence>
<keyword evidence="3" id="KW-1185">Reference proteome</keyword>
<evidence type="ECO:0000256" key="1">
    <source>
        <dbReference type="SAM" id="MobiDB-lite"/>
    </source>
</evidence>
<feature type="compositionally biased region" description="Polar residues" evidence="1">
    <location>
        <begin position="265"/>
        <end position="274"/>
    </location>
</feature>
<proteinExistence type="predicted"/>
<dbReference type="PANTHER" id="PTHR33104:SF2">
    <property type="entry name" value="CXC3 LIKE CYSTEINE CLUSTER DOMAIN-CONTAINING PROTEIN"/>
    <property type="match status" value="1"/>
</dbReference>
<name>A0AAD5LRB1_9CRUS</name>
<accession>A0AAD5LRB1</accession>
<comment type="caution">
    <text evidence="2">The sequence shown here is derived from an EMBL/GenBank/DDBJ whole genome shotgun (WGS) entry which is preliminary data.</text>
</comment>
<dbReference type="PANTHER" id="PTHR33104">
    <property type="entry name" value="SI:DKEY-29D5.2"/>
    <property type="match status" value="1"/>
</dbReference>
<organism evidence="2 3">
    <name type="scientific">Daphnia sinensis</name>
    <dbReference type="NCBI Taxonomy" id="1820382"/>
    <lineage>
        <taxon>Eukaryota</taxon>
        <taxon>Metazoa</taxon>
        <taxon>Ecdysozoa</taxon>
        <taxon>Arthropoda</taxon>
        <taxon>Crustacea</taxon>
        <taxon>Branchiopoda</taxon>
        <taxon>Diplostraca</taxon>
        <taxon>Cladocera</taxon>
        <taxon>Anomopoda</taxon>
        <taxon>Daphniidae</taxon>
        <taxon>Daphnia</taxon>
        <taxon>Daphnia similis group</taxon>
    </lineage>
</organism>
<feature type="region of interest" description="Disordered" evidence="1">
    <location>
        <begin position="254"/>
        <end position="274"/>
    </location>
</feature>
<sequence length="350" mass="40565">MCMERSIMLASPFDGNFKLYRLHVVIALDKEMEEHMEWFDSKLPMFFFCFFSKSSETCGDSIFKAATSDAGKIKKLDDTSIMMRSCRHGIVDKAVSMHHGETFRHTHFMHLDLPQKGCTFLCGDFMCRYWDWAQKVASFFPEYKPMVDEMKPFLGRMNAKVHVWYCQILWVGHWMPGAALTLGEEQEQVFSKISARPYNLSHSSWNEQKEKGIVNQLMKRRERQLETDMVKHKFELQEFPILLGELRRAAEECKAGKKNTGDESPLSQTQNSSASLEGYNAHIKIRKSRISRIATTYGQRIKLRKAITLLSKKRSKLIAGHFPWQNSSCSRSKPNSKYLMVKAAITQFLN</sequence>
<dbReference type="Proteomes" id="UP000820818">
    <property type="component" value="Linkage Group LG2"/>
</dbReference>
<dbReference type="InterPro" id="IPR040521">
    <property type="entry name" value="KDZ"/>
</dbReference>
<reference evidence="2 3" key="1">
    <citation type="submission" date="2022-05" db="EMBL/GenBank/DDBJ databases">
        <title>A multi-omics perspective on studying reproductive biology in Daphnia sinensis.</title>
        <authorList>
            <person name="Jia J."/>
        </authorList>
    </citation>
    <scope>NUCLEOTIDE SEQUENCE [LARGE SCALE GENOMIC DNA]</scope>
    <source>
        <strain evidence="2 3">WSL</strain>
    </source>
</reference>
<dbReference type="Pfam" id="PF18758">
    <property type="entry name" value="KDZ"/>
    <property type="match status" value="1"/>
</dbReference>
<dbReference type="AlphaFoldDB" id="A0AAD5LRB1"/>
<gene>
    <name evidence="2" type="ORF">GHT06_009983</name>
</gene>
<dbReference type="EMBL" id="WJBH02000002">
    <property type="protein sequence ID" value="KAI9562533.1"/>
    <property type="molecule type" value="Genomic_DNA"/>
</dbReference>
<evidence type="ECO:0000313" key="2">
    <source>
        <dbReference type="EMBL" id="KAI9562533.1"/>
    </source>
</evidence>